<evidence type="ECO:0000256" key="2">
    <source>
        <dbReference type="ARBA" id="ARBA00022475"/>
    </source>
</evidence>
<comment type="subcellular location">
    <subcellularLocation>
        <location evidence="1">Cell membrane</location>
        <topology evidence="1">Multi-pass membrane protein</topology>
    </subcellularLocation>
</comment>
<dbReference type="KEGG" id="sur:STAUR_1088"/>
<feature type="transmembrane region" description="Helical" evidence="8">
    <location>
        <begin position="68"/>
        <end position="87"/>
    </location>
</feature>
<evidence type="ECO:0000256" key="5">
    <source>
        <dbReference type="ARBA" id="ARBA00022692"/>
    </source>
</evidence>
<keyword evidence="4" id="KW-0808">Transferase</keyword>
<evidence type="ECO:0000313" key="11">
    <source>
        <dbReference type="Proteomes" id="UP000001351"/>
    </source>
</evidence>
<accession>E3FER1</accession>
<feature type="transmembrane region" description="Helical" evidence="8">
    <location>
        <begin position="212"/>
        <end position="232"/>
    </location>
</feature>
<dbReference type="InterPro" id="IPR038731">
    <property type="entry name" value="RgtA/B/C-like"/>
</dbReference>
<dbReference type="RefSeq" id="WP_013374490.1">
    <property type="nucleotide sequence ID" value="NC_014623.1"/>
</dbReference>
<feature type="transmembrane region" description="Helical" evidence="8">
    <location>
        <begin position="353"/>
        <end position="369"/>
    </location>
</feature>
<proteinExistence type="predicted"/>
<feature type="transmembrane region" description="Helical" evidence="8">
    <location>
        <begin position="125"/>
        <end position="141"/>
    </location>
</feature>
<dbReference type="Pfam" id="PF13231">
    <property type="entry name" value="PMT_2"/>
    <property type="match status" value="1"/>
</dbReference>
<dbReference type="PANTHER" id="PTHR33908">
    <property type="entry name" value="MANNOSYLTRANSFERASE YKCB-RELATED"/>
    <property type="match status" value="1"/>
</dbReference>
<dbReference type="Proteomes" id="UP000001351">
    <property type="component" value="Chromosome"/>
</dbReference>
<evidence type="ECO:0000259" key="9">
    <source>
        <dbReference type="Pfam" id="PF13231"/>
    </source>
</evidence>
<feature type="transmembrane region" description="Helical" evidence="8">
    <location>
        <begin position="146"/>
        <end position="162"/>
    </location>
</feature>
<dbReference type="eggNOG" id="COG1807">
    <property type="taxonomic scope" value="Bacteria"/>
</dbReference>
<dbReference type="PANTHER" id="PTHR33908:SF11">
    <property type="entry name" value="MEMBRANE PROTEIN"/>
    <property type="match status" value="1"/>
</dbReference>
<dbReference type="EMBL" id="CP002271">
    <property type="protein sequence ID" value="ADO68892.1"/>
    <property type="molecule type" value="Genomic_DNA"/>
</dbReference>
<keyword evidence="6 8" id="KW-1133">Transmembrane helix</keyword>
<sequence length="405" mass="44842">MPRLPMPSAPTLRRAFLAFLALLALGLSLRLKHYEGPNLYGVQAQAWLEGRLDVPGPAEDMSLYEGRYYVAFPPLPSLVLLPVVALTGHERVPYRAVALVVSVLTAWAAWRVLRRLNIPPEDRPWLVAALLAGTAFWFCAVQSEAVWFFAHVVAVTCSLLALEEALGKGRGGWAGLWVGLAFLSRQLCVYLVPFIALAVWLRHAEAGRRRQVLQAGGALAVVGACTGVYLVLNALRFGHPFNTGYAGMPLEDFLAVRVARYGLFHPAYVPFNFFHMFLEGPHFLFTGARHLAPNGMDGMGTSLTLASPFVFVALAARGERWFRVGAWSVVLLALVHMLLYYNNGWVQTNAQRFTLDFLPVLWVLVALGTRHLDARVWKGLVAWSIGLNVLALALMPVLMRVLHRL</sequence>
<feature type="domain" description="Glycosyltransferase RgtA/B/C/D-like" evidence="9">
    <location>
        <begin position="73"/>
        <end position="222"/>
    </location>
</feature>
<feature type="transmembrane region" description="Helical" evidence="8">
    <location>
        <begin position="381"/>
        <end position="402"/>
    </location>
</feature>
<feature type="transmembrane region" description="Helical" evidence="8">
    <location>
        <begin position="94"/>
        <end position="113"/>
    </location>
</feature>
<keyword evidence="3" id="KW-0328">Glycosyltransferase</keyword>
<dbReference type="HOGENOM" id="CLU_679550_0_0_7"/>
<keyword evidence="7 8" id="KW-0472">Membrane</keyword>
<organism evidence="10 11">
    <name type="scientific">Stigmatella aurantiaca (strain DW4/3-1)</name>
    <dbReference type="NCBI Taxonomy" id="378806"/>
    <lineage>
        <taxon>Bacteria</taxon>
        <taxon>Pseudomonadati</taxon>
        <taxon>Myxococcota</taxon>
        <taxon>Myxococcia</taxon>
        <taxon>Myxococcales</taxon>
        <taxon>Cystobacterineae</taxon>
        <taxon>Archangiaceae</taxon>
        <taxon>Stigmatella</taxon>
    </lineage>
</organism>
<evidence type="ECO:0000256" key="6">
    <source>
        <dbReference type="ARBA" id="ARBA00022989"/>
    </source>
</evidence>
<evidence type="ECO:0000256" key="1">
    <source>
        <dbReference type="ARBA" id="ARBA00004651"/>
    </source>
</evidence>
<reference evidence="10 11" key="1">
    <citation type="journal article" date="2011" name="Mol. Biol. Evol.">
        <title>Comparative genomic analysis of fruiting body formation in Myxococcales.</title>
        <authorList>
            <person name="Huntley S."/>
            <person name="Hamann N."/>
            <person name="Wegener-Feldbrugge S."/>
            <person name="Treuner-Lange A."/>
            <person name="Kube M."/>
            <person name="Reinhardt R."/>
            <person name="Klages S."/>
            <person name="Muller R."/>
            <person name="Ronning C.M."/>
            <person name="Nierman W.C."/>
            <person name="Sogaard-Andersen L."/>
        </authorList>
    </citation>
    <scope>NUCLEOTIDE SEQUENCE [LARGE SCALE GENOMIC DNA]</scope>
    <source>
        <strain evidence="10 11">DW4/3-1</strain>
    </source>
</reference>
<evidence type="ECO:0000256" key="7">
    <source>
        <dbReference type="ARBA" id="ARBA00023136"/>
    </source>
</evidence>
<keyword evidence="5 8" id="KW-0812">Transmembrane</keyword>
<dbReference type="GO" id="GO:0016763">
    <property type="term" value="F:pentosyltransferase activity"/>
    <property type="evidence" value="ECO:0007669"/>
    <property type="project" value="TreeGrafter"/>
</dbReference>
<protein>
    <submittedName>
        <fullName evidence="10">Conserved uncharacterized protein</fullName>
    </submittedName>
</protein>
<keyword evidence="2" id="KW-1003">Cell membrane</keyword>
<evidence type="ECO:0000256" key="8">
    <source>
        <dbReference type="SAM" id="Phobius"/>
    </source>
</evidence>
<name>E3FER1_STIAD</name>
<dbReference type="STRING" id="378806.STAUR_1088"/>
<keyword evidence="11" id="KW-1185">Reference proteome</keyword>
<dbReference type="GO" id="GO:0005886">
    <property type="term" value="C:plasma membrane"/>
    <property type="evidence" value="ECO:0007669"/>
    <property type="project" value="UniProtKB-SubCell"/>
</dbReference>
<dbReference type="InterPro" id="IPR050297">
    <property type="entry name" value="LipidA_mod_glycosyltrf_83"/>
</dbReference>
<feature type="transmembrane region" description="Helical" evidence="8">
    <location>
        <begin position="174"/>
        <end position="200"/>
    </location>
</feature>
<feature type="transmembrane region" description="Helical" evidence="8">
    <location>
        <begin position="324"/>
        <end position="341"/>
    </location>
</feature>
<dbReference type="AlphaFoldDB" id="E3FER1"/>
<gene>
    <name evidence="10" type="ordered locus">STAUR_1088</name>
</gene>
<evidence type="ECO:0000256" key="4">
    <source>
        <dbReference type="ARBA" id="ARBA00022679"/>
    </source>
</evidence>
<evidence type="ECO:0000256" key="3">
    <source>
        <dbReference type="ARBA" id="ARBA00022676"/>
    </source>
</evidence>
<evidence type="ECO:0000313" key="10">
    <source>
        <dbReference type="EMBL" id="ADO68892.1"/>
    </source>
</evidence>
<dbReference type="GO" id="GO:0009103">
    <property type="term" value="P:lipopolysaccharide biosynthetic process"/>
    <property type="evidence" value="ECO:0007669"/>
    <property type="project" value="UniProtKB-ARBA"/>
</dbReference>